<dbReference type="PANTHER" id="PTHR46601:SF1">
    <property type="entry name" value="ADF-H DOMAIN-CONTAINING PROTEIN"/>
    <property type="match status" value="1"/>
</dbReference>
<reference evidence="1" key="1">
    <citation type="submission" date="2022-11" db="EMBL/GenBank/DDBJ databases">
        <title>Centuries of genome instability and evolution in soft-shell clam transmissible cancer (bioRxiv).</title>
        <authorList>
            <person name="Hart S.F.M."/>
            <person name="Yonemitsu M.A."/>
            <person name="Giersch R.M."/>
            <person name="Beal B.F."/>
            <person name="Arriagada G."/>
            <person name="Davis B.W."/>
            <person name="Ostrander E.A."/>
            <person name="Goff S.P."/>
            <person name="Metzger M.J."/>
        </authorList>
    </citation>
    <scope>NUCLEOTIDE SEQUENCE</scope>
    <source>
        <strain evidence="1">MELC-2E11</strain>
        <tissue evidence="1">Siphon/mantle</tissue>
    </source>
</reference>
<accession>A0ABY7EVX8</accession>
<dbReference type="Proteomes" id="UP001164746">
    <property type="component" value="Chromosome 8"/>
</dbReference>
<dbReference type="EMBL" id="CP111019">
    <property type="protein sequence ID" value="WAR13062.1"/>
    <property type="molecule type" value="Genomic_DNA"/>
</dbReference>
<sequence length="347" mass="39019">MLTEEVMIHVDFSENYNTKYESEIQSMHSGASRRQISLHTGVAYIWADVYPFCTHGPAAIWAHMEPVIRYIQNIKAISGIHFLTDGPTTQYRNKTFITFISGLIRFLTTALKASHGKSASDGKGAAIKRAADHQVNVRGRDISCAAELVATVQPSSSVKLFIVEESSIDAIEGILPIALNSIPGTMKLHQLNTLRRGEISCRVMSCFCSHPTLCDCFEPLTIQFPNPVTREPNNPDEDDQHITGHGTHTSIPDTQQQMSLTQNSPQLLKSTCVDETLIVGVDENDLDVKVMHKVGNNRYFWPLIDDQCWYTQDKVVTLLDQEPEHVTFRHCQIPTIVWELIKKEMDI</sequence>
<evidence type="ECO:0000313" key="2">
    <source>
        <dbReference type="Proteomes" id="UP001164746"/>
    </source>
</evidence>
<evidence type="ECO:0000313" key="1">
    <source>
        <dbReference type="EMBL" id="WAR13062.1"/>
    </source>
</evidence>
<keyword evidence="2" id="KW-1185">Reference proteome</keyword>
<protein>
    <submittedName>
        <fullName evidence="1">Uncharacterized protein</fullName>
    </submittedName>
</protein>
<proteinExistence type="predicted"/>
<name>A0ABY7EVX8_MYAAR</name>
<dbReference type="PANTHER" id="PTHR46601">
    <property type="entry name" value="ULP_PROTEASE DOMAIN-CONTAINING PROTEIN"/>
    <property type="match status" value="1"/>
</dbReference>
<gene>
    <name evidence="1" type="ORF">MAR_027242</name>
</gene>
<organism evidence="1 2">
    <name type="scientific">Mya arenaria</name>
    <name type="common">Soft-shell clam</name>
    <dbReference type="NCBI Taxonomy" id="6604"/>
    <lineage>
        <taxon>Eukaryota</taxon>
        <taxon>Metazoa</taxon>
        <taxon>Spiralia</taxon>
        <taxon>Lophotrochozoa</taxon>
        <taxon>Mollusca</taxon>
        <taxon>Bivalvia</taxon>
        <taxon>Autobranchia</taxon>
        <taxon>Heteroconchia</taxon>
        <taxon>Euheterodonta</taxon>
        <taxon>Imparidentia</taxon>
        <taxon>Neoheterodontei</taxon>
        <taxon>Myida</taxon>
        <taxon>Myoidea</taxon>
        <taxon>Myidae</taxon>
        <taxon>Mya</taxon>
    </lineage>
</organism>